<dbReference type="AlphaFoldDB" id="A0A6J1G7T8"/>
<dbReference type="GeneID" id="111451660"/>
<dbReference type="PANTHER" id="PTHR31446">
    <property type="entry name" value="ACID PHOSPHATASE/VANADIUM-DEPENDENT HALOPEROXIDASE-RELATED PROTEIN"/>
    <property type="match status" value="1"/>
</dbReference>
<reference evidence="3 4" key="1">
    <citation type="submission" date="2025-04" db="UniProtKB">
        <authorList>
            <consortium name="RefSeq"/>
        </authorList>
    </citation>
    <scope>IDENTIFICATION</scope>
    <source>
        <tissue evidence="3 4">Young leaves</tissue>
    </source>
</reference>
<protein>
    <submittedName>
        <fullName evidence="3 4">Uncharacterized protein LOC111451660</fullName>
    </submittedName>
</protein>
<feature type="compositionally biased region" description="Basic and acidic residues" evidence="1">
    <location>
        <begin position="220"/>
        <end position="229"/>
    </location>
</feature>
<name>A0A6J1G7T8_CUCMO</name>
<dbReference type="PANTHER" id="PTHR31446:SF2">
    <property type="entry name" value="ACID PHOSPHATASE_VANADIUM-DEPENDENT HALOPEROXIDASE-RELATED PROTEIN"/>
    <property type="match status" value="1"/>
</dbReference>
<evidence type="ECO:0000313" key="3">
    <source>
        <dbReference type="RefSeq" id="XP_022947921.1"/>
    </source>
</evidence>
<evidence type="ECO:0000313" key="2">
    <source>
        <dbReference type="Proteomes" id="UP000504609"/>
    </source>
</evidence>
<dbReference type="RefSeq" id="XP_022947921.1">
    <property type="nucleotide sequence ID" value="XM_023092153.1"/>
</dbReference>
<keyword evidence="2" id="KW-1185">Reference proteome</keyword>
<dbReference type="Proteomes" id="UP000504609">
    <property type="component" value="Unplaced"/>
</dbReference>
<evidence type="ECO:0000256" key="1">
    <source>
        <dbReference type="SAM" id="MobiDB-lite"/>
    </source>
</evidence>
<dbReference type="KEGG" id="cmos:111451660"/>
<sequence length="261" mass="28256">MSLPWWTSATALPFPPHTRLINHHCNRLLHSYIRLAKSSSSPSKSTAPRAQLLDEFIQLSHNKVLVAAGVSAAIGQLAKPFTSVLFYGREFNFRTAFGAGGFPSTHSSAVVAAATIIGVERGLADSIFGITVIYASLIMYDAQGVRREVGKHAKAINTLLQTKTPVNSSFSYKDQDRRVNSQLESSSPLLSEEGTRALTVLSPFKEEDIASSSSETDVEEGSRREGSEWKSFKESIGHTEIEVAAGALLGFTVSLITNTLL</sequence>
<accession>A0A6J1G7T8</accession>
<dbReference type="InterPro" id="IPR003832">
    <property type="entry name" value="DUF212"/>
</dbReference>
<proteinExistence type="predicted"/>
<dbReference type="Pfam" id="PF02681">
    <property type="entry name" value="DUF212"/>
    <property type="match status" value="1"/>
</dbReference>
<dbReference type="CDD" id="cd01610">
    <property type="entry name" value="PAP2_like"/>
    <property type="match status" value="1"/>
</dbReference>
<organism evidence="2 3">
    <name type="scientific">Cucurbita moschata</name>
    <name type="common">Winter crookneck squash</name>
    <name type="synonym">Cucurbita pepo var. moschata</name>
    <dbReference type="NCBI Taxonomy" id="3662"/>
    <lineage>
        <taxon>Eukaryota</taxon>
        <taxon>Viridiplantae</taxon>
        <taxon>Streptophyta</taxon>
        <taxon>Embryophyta</taxon>
        <taxon>Tracheophyta</taxon>
        <taxon>Spermatophyta</taxon>
        <taxon>Magnoliopsida</taxon>
        <taxon>eudicotyledons</taxon>
        <taxon>Gunneridae</taxon>
        <taxon>Pentapetalae</taxon>
        <taxon>rosids</taxon>
        <taxon>fabids</taxon>
        <taxon>Cucurbitales</taxon>
        <taxon>Cucurbitaceae</taxon>
        <taxon>Cucurbiteae</taxon>
        <taxon>Cucurbita</taxon>
    </lineage>
</organism>
<dbReference type="RefSeq" id="XP_022947922.1">
    <property type="nucleotide sequence ID" value="XM_023092154.1"/>
</dbReference>
<evidence type="ECO:0000313" key="4">
    <source>
        <dbReference type="RefSeq" id="XP_022947922.1"/>
    </source>
</evidence>
<gene>
    <name evidence="3 4" type="primary">LOC111451660</name>
</gene>
<feature type="region of interest" description="Disordered" evidence="1">
    <location>
        <begin position="207"/>
        <end position="229"/>
    </location>
</feature>